<keyword evidence="2" id="KW-1185">Reference proteome</keyword>
<gene>
    <name evidence="1" type="ORF">F4820DRAFT_107542</name>
</gene>
<proteinExistence type="predicted"/>
<organism evidence="1 2">
    <name type="scientific">Hypoxylon rubiginosum</name>
    <dbReference type="NCBI Taxonomy" id="110542"/>
    <lineage>
        <taxon>Eukaryota</taxon>
        <taxon>Fungi</taxon>
        <taxon>Dikarya</taxon>
        <taxon>Ascomycota</taxon>
        <taxon>Pezizomycotina</taxon>
        <taxon>Sordariomycetes</taxon>
        <taxon>Xylariomycetidae</taxon>
        <taxon>Xylariales</taxon>
        <taxon>Hypoxylaceae</taxon>
        <taxon>Hypoxylon</taxon>
    </lineage>
</organism>
<dbReference type="EMBL" id="MU393584">
    <property type="protein sequence ID" value="KAI4860503.1"/>
    <property type="molecule type" value="Genomic_DNA"/>
</dbReference>
<comment type="caution">
    <text evidence="1">The sequence shown here is derived from an EMBL/GenBank/DDBJ whole genome shotgun (WGS) entry which is preliminary data.</text>
</comment>
<sequence>MADDTQFAPARGGMPRPRRVVTAPVTGPPSQPKTSLPSSSSSRPEDIVETLYNHPSVKIISFTSAQHSSLVPRPSSTEGDGPGTLPASSRLERTIAVGPFCIYRVPGSVVFLSCGSALQPILPKSQCWSINQDNSSFVLQIRRPQYWRIELPVSEPDDQDRALQLRDVFDKVLLFEKTLCPFERSFIVPLPEESQIKKKAWTPDGKNLISSRFLSELASPMASRLYGRERRASSHIDQIKPMNMDFEIHREHDESRDGQGEDSAGQNPIKTPRASTSFMNIREKFNQTPPRPASDLNTASGPFTTPRDHVEDELATSSAQQQFVGASSSSYIDVNDTMHDEGAIATDEDKSTVSTVQAFLQDSVVSDAEKGRAADEEVVNEPSSFEGSGHIVPINLTRKRMSRALAGRAFTAPPQLTVVTSPPSKSGESQACPAQPNPPPPTQPAQPPVSEETSPVGSTDSFHSVQSWHSPVTPLPPSPPSSRPVSPYLPQFPHPHENIVLPQRSPRAKDNPAYSNTPDTDRTFLPADHRTDDTVSPLPRSPDIGDDHANPISVDRPLEASHSTSALEEASQVRPRPRPRQSFSVSRQALSPLPSAANFFSPSRRQSPQSRMSLVRRLPSSIIQKTLELLLGPPSYLISLMLKVAAKIVAGEWRGLVFGFGEGGEEIPVQWDYSDGEFSDWSGDEDYAMAKCTQSNSSSSNSIPWTTHGNRRESDPADGEDSRSSEVD</sequence>
<dbReference type="Proteomes" id="UP001497700">
    <property type="component" value="Unassembled WGS sequence"/>
</dbReference>
<evidence type="ECO:0000313" key="2">
    <source>
        <dbReference type="Proteomes" id="UP001497700"/>
    </source>
</evidence>
<accession>A0ACB9YNF8</accession>
<protein>
    <submittedName>
        <fullName evidence="1">Inheritance of peroxisomes protein 1-domain-containing protein</fullName>
    </submittedName>
</protein>
<name>A0ACB9YNF8_9PEZI</name>
<evidence type="ECO:0000313" key="1">
    <source>
        <dbReference type="EMBL" id="KAI4860503.1"/>
    </source>
</evidence>
<reference evidence="1 2" key="1">
    <citation type="journal article" date="2022" name="New Phytol.">
        <title>Ecological generalism drives hyperdiversity of secondary metabolite gene clusters in xylarialean endophytes.</title>
        <authorList>
            <person name="Franco M.E.E."/>
            <person name="Wisecaver J.H."/>
            <person name="Arnold A.E."/>
            <person name="Ju Y.M."/>
            <person name="Slot J.C."/>
            <person name="Ahrendt S."/>
            <person name="Moore L.P."/>
            <person name="Eastman K.E."/>
            <person name="Scott K."/>
            <person name="Konkel Z."/>
            <person name="Mondo S.J."/>
            <person name="Kuo A."/>
            <person name="Hayes R.D."/>
            <person name="Haridas S."/>
            <person name="Andreopoulos B."/>
            <person name="Riley R."/>
            <person name="LaButti K."/>
            <person name="Pangilinan J."/>
            <person name="Lipzen A."/>
            <person name="Amirebrahimi M."/>
            <person name="Yan J."/>
            <person name="Adam C."/>
            <person name="Keymanesh K."/>
            <person name="Ng V."/>
            <person name="Louie K."/>
            <person name="Northen T."/>
            <person name="Drula E."/>
            <person name="Henrissat B."/>
            <person name="Hsieh H.M."/>
            <person name="Youens-Clark K."/>
            <person name="Lutzoni F."/>
            <person name="Miadlikowska J."/>
            <person name="Eastwood D.C."/>
            <person name="Hamelin R.C."/>
            <person name="Grigoriev I.V."/>
            <person name="U'Ren J.M."/>
        </authorList>
    </citation>
    <scope>NUCLEOTIDE SEQUENCE [LARGE SCALE GENOMIC DNA]</scope>
    <source>
        <strain evidence="1 2">CBS 119005</strain>
    </source>
</reference>